<evidence type="ECO:0000259" key="19">
    <source>
        <dbReference type="PROSITE" id="PS50894"/>
    </source>
</evidence>
<dbReference type="PANTHER" id="PTHR45339">
    <property type="entry name" value="HYBRID SIGNAL TRANSDUCTION HISTIDINE KINASE J"/>
    <property type="match status" value="1"/>
</dbReference>
<evidence type="ECO:0000256" key="8">
    <source>
        <dbReference type="ARBA" id="ARBA00022840"/>
    </source>
</evidence>
<feature type="transmembrane region" description="Helical" evidence="16">
    <location>
        <begin position="300"/>
        <end position="323"/>
    </location>
</feature>
<feature type="compositionally biased region" description="Basic and acidic residues" evidence="15">
    <location>
        <begin position="197"/>
        <end position="206"/>
    </location>
</feature>
<keyword evidence="21" id="KW-1185">Reference proteome</keyword>
<feature type="domain" description="Histidine kinase" evidence="17">
    <location>
        <begin position="356"/>
        <end position="578"/>
    </location>
</feature>
<evidence type="ECO:0000256" key="11">
    <source>
        <dbReference type="ARBA" id="ARBA00023136"/>
    </source>
</evidence>
<dbReference type="CDD" id="cd17546">
    <property type="entry name" value="REC_hyHK_CKI1_RcsC-like"/>
    <property type="match status" value="1"/>
</dbReference>
<keyword evidence="20" id="KW-0808">Transferase</keyword>
<dbReference type="PROSITE" id="PS50109">
    <property type="entry name" value="HIS_KIN"/>
    <property type="match status" value="1"/>
</dbReference>
<evidence type="ECO:0000256" key="15">
    <source>
        <dbReference type="SAM" id="MobiDB-lite"/>
    </source>
</evidence>
<dbReference type="SUPFAM" id="SSF55874">
    <property type="entry name" value="ATPase domain of HSP90 chaperone/DNA topoisomerase II/histidine kinase"/>
    <property type="match status" value="1"/>
</dbReference>
<comment type="subcellular location">
    <subcellularLocation>
        <location evidence="2">Cell membrane</location>
        <topology evidence="2">Multi-pass membrane protein</topology>
    </subcellularLocation>
</comment>
<keyword evidence="9 16" id="KW-1133">Transmembrane helix</keyword>
<dbReference type="InterPro" id="IPR003661">
    <property type="entry name" value="HisK_dim/P_dom"/>
</dbReference>
<dbReference type="eggNOG" id="COG2198">
    <property type="taxonomic scope" value="Bacteria"/>
</dbReference>
<dbReference type="EC" id="2.7.13.3" evidence="3"/>
<dbReference type="CDD" id="cd00082">
    <property type="entry name" value="HisKA"/>
    <property type="match status" value="1"/>
</dbReference>
<dbReference type="HOGENOM" id="CLU_000445_114_50_10"/>
<evidence type="ECO:0000256" key="1">
    <source>
        <dbReference type="ARBA" id="ARBA00000085"/>
    </source>
</evidence>
<dbReference type="InterPro" id="IPR036641">
    <property type="entry name" value="HPT_dom_sf"/>
</dbReference>
<dbReference type="Gene3D" id="3.30.565.10">
    <property type="entry name" value="Histidine kinase-like ATPase, C-terminal domain"/>
    <property type="match status" value="1"/>
</dbReference>
<feature type="transmembrane region" description="Helical" evidence="16">
    <location>
        <begin position="12"/>
        <end position="31"/>
    </location>
</feature>
<dbReference type="SMART" id="SM00388">
    <property type="entry name" value="HisKA"/>
    <property type="match status" value="1"/>
</dbReference>
<dbReference type="GO" id="GO:0000155">
    <property type="term" value="F:phosphorelay sensor kinase activity"/>
    <property type="evidence" value="ECO:0007669"/>
    <property type="project" value="InterPro"/>
</dbReference>
<dbReference type="Gene3D" id="1.20.120.160">
    <property type="entry name" value="HPT domain"/>
    <property type="match status" value="1"/>
</dbReference>
<dbReference type="eggNOG" id="COG4251">
    <property type="taxonomic scope" value="Bacteria"/>
</dbReference>
<keyword evidence="14" id="KW-0175">Coiled coil</keyword>
<dbReference type="InterPro" id="IPR036097">
    <property type="entry name" value="HisK_dim/P_sf"/>
</dbReference>
<evidence type="ECO:0000256" key="6">
    <source>
        <dbReference type="ARBA" id="ARBA00022692"/>
    </source>
</evidence>
<keyword evidence="6 16" id="KW-0812">Transmembrane</keyword>
<dbReference type="InterPro" id="IPR036890">
    <property type="entry name" value="HATPase_C_sf"/>
</dbReference>
<keyword evidence="5 13" id="KW-0597">Phosphoprotein</keyword>
<gene>
    <name evidence="20" type="ordered locus">Oweho_0966</name>
</gene>
<dbReference type="RefSeq" id="WP_014201337.1">
    <property type="nucleotide sequence ID" value="NC_016599.1"/>
</dbReference>
<dbReference type="InterPro" id="IPR005467">
    <property type="entry name" value="His_kinase_dom"/>
</dbReference>
<protein>
    <recommendedName>
        <fullName evidence="3">histidine kinase</fullName>
        <ecNumber evidence="3">2.7.13.3</ecNumber>
    </recommendedName>
</protein>
<keyword evidence="10" id="KW-0902">Two-component regulatory system</keyword>
<dbReference type="KEGG" id="oho:Oweho_0966"/>
<feature type="region of interest" description="Disordered" evidence="15">
    <location>
        <begin position="167"/>
        <end position="206"/>
    </location>
</feature>
<accession>G8R3F5</accession>
<dbReference type="OrthoDB" id="1046984at2"/>
<dbReference type="SMART" id="SM00448">
    <property type="entry name" value="REC"/>
    <property type="match status" value="1"/>
</dbReference>
<evidence type="ECO:0000256" key="9">
    <source>
        <dbReference type="ARBA" id="ARBA00022989"/>
    </source>
</evidence>
<dbReference type="PRINTS" id="PR00344">
    <property type="entry name" value="BCTRLSENSOR"/>
</dbReference>
<dbReference type="SMART" id="SM00387">
    <property type="entry name" value="HATPase_c"/>
    <property type="match status" value="1"/>
</dbReference>
<evidence type="ECO:0000256" key="3">
    <source>
        <dbReference type="ARBA" id="ARBA00012438"/>
    </source>
</evidence>
<dbReference type="SUPFAM" id="SSF47226">
    <property type="entry name" value="Histidine-containing phosphotransfer domain, HPT domain"/>
    <property type="match status" value="1"/>
</dbReference>
<feature type="domain" description="HPt" evidence="19">
    <location>
        <begin position="751"/>
        <end position="849"/>
    </location>
</feature>
<evidence type="ECO:0000256" key="4">
    <source>
        <dbReference type="ARBA" id="ARBA00022475"/>
    </source>
</evidence>
<keyword evidence="4" id="KW-1003">Cell membrane</keyword>
<dbReference type="Pfam" id="PF02518">
    <property type="entry name" value="HATPase_c"/>
    <property type="match status" value="1"/>
</dbReference>
<dbReference type="eggNOG" id="COG0784">
    <property type="taxonomic scope" value="Bacteria"/>
</dbReference>
<dbReference type="FunFam" id="3.30.565.10:FF:000010">
    <property type="entry name" value="Sensor histidine kinase RcsC"/>
    <property type="match status" value="1"/>
</dbReference>
<dbReference type="GO" id="GO:0005886">
    <property type="term" value="C:plasma membrane"/>
    <property type="evidence" value="ECO:0007669"/>
    <property type="project" value="UniProtKB-SubCell"/>
</dbReference>
<proteinExistence type="predicted"/>
<dbReference type="SUPFAM" id="SSF52172">
    <property type="entry name" value="CheY-like"/>
    <property type="match status" value="1"/>
</dbReference>
<dbReference type="InterPro" id="IPR011006">
    <property type="entry name" value="CheY-like_superfamily"/>
</dbReference>
<keyword evidence="8" id="KW-0067">ATP-binding</keyword>
<dbReference type="EMBL" id="CP003156">
    <property type="protein sequence ID" value="AEV31976.1"/>
    <property type="molecule type" value="Genomic_DNA"/>
</dbReference>
<dbReference type="InterPro" id="IPR001789">
    <property type="entry name" value="Sig_transdc_resp-reg_receiver"/>
</dbReference>
<evidence type="ECO:0000256" key="14">
    <source>
        <dbReference type="SAM" id="Coils"/>
    </source>
</evidence>
<keyword evidence="20" id="KW-0418">Kinase</keyword>
<dbReference type="PANTHER" id="PTHR45339:SF1">
    <property type="entry name" value="HYBRID SIGNAL TRANSDUCTION HISTIDINE KINASE J"/>
    <property type="match status" value="1"/>
</dbReference>
<dbReference type="GO" id="GO:0005524">
    <property type="term" value="F:ATP binding"/>
    <property type="evidence" value="ECO:0007669"/>
    <property type="project" value="UniProtKB-KW"/>
</dbReference>
<evidence type="ECO:0000313" key="20">
    <source>
        <dbReference type="EMBL" id="AEV31976.1"/>
    </source>
</evidence>
<feature type="modified residue" description="Phosphohistidine" evidence="12">
    <location>
        <position position="790"/>
    </location>
</feature>
<dbReference type="STRING" id="926562.Oweho_0966"/>
<organism evidence="20 21">
    <name type="scientific">Owenweeksia hongkongensis (strain DSM 17368 / CIP 108786 / JCM 12287 / NRRL B-23963 / UST20020801)</name>
    <dbReference type="NCBI Taxonomy" id="926562"/>
    <lineage>
        <taxon>Bacteria</taxon>
        <taxon>Pseudomonadati</taxon>
        <taxon>Bacteroidota</taxon>
        <taxon>Flavobacteriia</taxon>
        <taxon>Flavobacteriales</taxon>
        <taxon>Owenweeksiaceae</taxon>
        <taxon>Owenweeksia</taxon>
    </lineage>
</organism>
<evidence type="ECO:0000259" key="17">
    <source>
        <dbReference type="PROSITE" id="PS50109"/>
    </source>
</evidence>
<feature type="modified residue" description="4-aspartylphosphate" evidence="13">
    <location>
        <position position="650"/>
    </location>
</feature>
<dbReference type="AlphaFoldDB" id="G8R3F5"/>
<dbReference type="CDD" id="cd16922">
    <property type="entry name" value="HATPase_EvgS-ArcB-TorS-like"/>
    <property type="match status" value="1"/>
</dbReference>
<dbReference type="Pfam" id="PF00072">
    <property type="entry name" value="Response_reg"/>
    <property type="match status" value="1"/>
</dbReference>
<sequence length="849" mass="95836">MKFTPDNTIFKIVIVLFITLGVLGAISFFSFRSYREFSYALDKLYNQPDETRLTESILTDIGTLESHARTYSLTLDPKDLQVYIQNVGEINELIDSLYQKSFGTEYQSEVDTLRLLFNEKVQSFENLIDIKVRQSRRQIDRSALRALSRTQETMLRDSLLMPKQEITTTTTTRTEAMDADDEKSESSPGLFQRVFGSKKEKEDNTIPVRSEVRKERTVAYDSAYFEKVDTLITTARKALEAAEAQRQQQSALLTGKELEMVAKDQMIFSQLRSIILNIKGIEELVSNAEKRETLSVAKQSFTSVAIFAILGGILSMVLIYLVIRDILSGRKLQLELRKAKSKAENLASVKEEFLANMSHEIRTPLNAIIGFSEQLASSRLDEDQRLRLQKVRSSSEHLLMLVNDILDYSKIESGKLRLEKIGFKVSMVVNESLATLEHLAINKGIELKSEIDPELEELIVNGDPIRLKQILINLAGNGVKFTTYGYVKIMVKIRNQRKDRLWLEFIVEDTGKGIAPEKLSSIFEGFGQEDTSISRKYGGTGLGLTISKKLVSLLRGRITVESEINEGSVFLLELPFKIGDKDEYSGKFDLERVEINLEGKRLLLIDDDSMNHVLLKPSLERWGLDFESCYDGETGIEKAASSFFDYILVDLQMPGKSGLEVIEEIRSESSASKGAALILCTANAMIKKTENPALEKVDATLLKPFKEYEIAALLAGINHGEGEESDSENQNSLEEEPLFSLENFNAFAGDDAGVLKEFLVSFMETNEEHLALLQSYFEANDFVNVGDTAHKMKNTFGQLKATAVMQHLQELEKLVDSTQPKKLVEERINKTQKLSEELFISLRKEVEAM</sequence>
<keyword evidence="11 16" id="KW-0472">Membrane</keyword>
<dbReference type="PROSITE" id="PS50894">
    <property type="entry name" value="HPT"/>
    <property type="match status" value="1"/>
</dbReference>
<dbReference type="SUPFAM" id="SSF47384">
    <property type="entry name" value="Homodimeric domain of signal transducing histidine kinase"/>
    <property type="match status" value="1"/>
</dbReference>
<dbReference type="InterPro" id="IPR008207">
    <property type="entry name" value="Sig_transdc_His_kin_Hpt_dom"/>
</dbReference>
<dbReference type="Proteomes" id="UP000005631">
    <property type="component" value="Chromosome"/>
</dbReference>
<evidence type="ECO:0000256" key="13">
    <source>
        <dbReference type="PROSITE-ProRule" id="PRU00169"/>
    </source>
</evidence>
<evidence type="ECO:0000256" key="2">
    <source>
        <dbReference type="ARBA" id="ARBA00004651"/>
    </source>
</evidence>
<dbReference type="Pfam" id="PF01627">
    <property type="entry name" value="Hpt"/>
    <property type="match status" value="1"/>
</dbReference>
<evidence type="ECO:0000256" key="16">
    <source>
        <dbReference type="SAM" id="Phobius"/>
    </source>
</evidence>
<keyword evidence="7" id="KW-0547">Nucleotide-binding</keyword>
<dbReference type="Pfam" id="PF00512">
    <property type="entry name" value="HisKA"/>
    <property type="match status" value="1"/>
</dbReference>
<dbReference type="Gene3D" id="1.10.287.130">
    <property type="match status" value="1"/>
</dbReference>
<evidence type="ECO:0000256" key="7">
    <source>
        <dbReference type="ARBA" id="ARBA00022741"/>
    </source>
</evidence>
<evidence type="ECO:0000256" key="10">
    <source>
        <dbReference type="ARBA" id="ARBA00023012"/>
    </source>
</evidence>
<reference evidence="20 21" key="1">
    <citation type="journal article" date="2012" name="Stand. Genomic Sci.">
        <title>Genome sequence of the orange-pigmented seawater bacterium Owenweeksia hongkongensis type strain (UST20020801(T)).</title>
        <authorList>
            <person name="Riedel T."/>
            <person name="Held B."/>
            <person name="Nolan M."/>
            <person name="Lucas S."/>
            <person name="Lapidus A."/>
            <person name="Tice H."/>
            <person name="Del Rio T.G."/>
            <person name="Cheng J.F."/>
            <person name="Han C."/>
            <person name="Tapia R."/>
            <person name="Goodwin L.A."/>
            <person name="Pitluck S."/>
            <person name="Liolios K."/>
            <person name="Mavromatis K."/>
            <person name="Pagani I."/>
            <person name="Ivanova N."/>
            <person name="Mikhailova N."/>
            <person name="Pati A."/>
            <person name="Chen A."/>
            <person name="Palaniappan K."/>
            <person name="Rohde M."/>
            <person name="Tindall B.J."/>
            <person name="Detter J.C."/>
            <person name="Goker M."/>
            <person name="Woyke T."/>
            <person name="Bristow J."/>
            <person name="Eisen J.A."/>
            <person name="Markowitz V."/>
            <person name="Hugenholtz P."/>
            <person name="Klenk H.P."/>
            <person name="Kyrpides N.C."/>
        </authorList>
    </citation>
    <scope>NUCLEOTIDE SEQUENCE</scope>
    <source>
        <strain evidence="21">DSM 17368 / JCM 12287 / NRRL B-23963</strain>
    </source>
</reference>
<dbReference type="InterPro" id="IPR003594">
    <property type="entry name" value="HATPase_dom"/>
</dbReference>
<evidence type="ECO:0000256" key="5">
    <source>
        <dbReference type="ARBA" id="ARBA00022553"/>
    </source>
</evidence>
<dbReference type="Gene3D" id="3.40.50.2300">
    <property type="match status" value="1"/>
</dbReference>
<dbReference type="InterPro" id="IPR004358">
    <property type="entry name" value="Sig_transdc_His_kin-like_C"/>
</dbReference>
<comment type="catalytic activity">
    <reaction evidence="1">
        <text>ATP + protein L-histidine = ADP + protein N-phospho-L-histidine.</text>
        <dbReference type="EC" id="2.7.13.3"/>
    </reaction>
</comment>
<dbReference type="PROSITE" id="PS50110">
    <property type="entry name" value="RESPONSE_REGULATORY"/>
    <property type="match status" value="1"/>
</dbReference>
<feature type="domain" description="Response regulatory" evidence="18">
    <location>
        <begin position="601"/>
        <end position="718"/>
    </location>
</feature>
<feature type="coiled-coil region" evidence="14">
    <location>
        <begin position="232"/>
        <end position="259"/>
    </location>
</feature>
<evidence type="ECO:0000313" key="21">
    <source>
        <dbReference type="Proteomes" id="UP000005631"/>
    </source>
</evidence>
<name>G8R3F5_OWEHD</name>
<evidence type="ECO:0000259" key="18">
    <source>
        <dbReference type="PROSITE" id="PS50110"/>
    </source>
</evidence>
<evidence type="ECO:0000256" key="12">
    <source>
        <dbReference type="PROSITE-ProRule" id="PRU00110"/>
    </source>
</evidence>